<keyword evidence="12" id="KW-1185">Reference proteome</keyword>
<dbReference type="Pfam" id="PF00085">
    <property type="entry name" value="Thioredoxin"/>
    <property type="match status" value="1"/>
</dbReference>
<dbReference type="SUPFAM" id="SSF52833">
    <property type="entry name" value="Thioredoxin-like"/>
    <property type="match status" value="1"/>
</dbReference>
<reference evidence="11 12" key="1">
    <citation type="journal article" date="2014" name="Nature">
        <title>An environmental bacterial taxon with a large and distinct metabolic repertoire.</title>
        <authorList>
            <person name="Wilson M.C."/>
            <person name="Mori T."/>
            <person name="Ruckert C."/>
            <person name="Uria A.R."/>
            <person name="Helf M.J."/>
            <person name="Takada K."/>
            <person name="Gernert C."/>
            <person name="Steffens U.A."/>
            <person name="Heycke N."/>
            <person name="Schmitt S."/>
            <person name="Rinke C."/>
            <person name="Helfrich E.J."/>
            <person name="Brachmann A.O."/>
            <person name="Gurgui C."/>
            <person name="Wakimoto T."/>
            <person name="Kracht M."/>
            <person name="Crusemann M."/>
            <person name="Hentschel U."/>
            <person name="Abe I."/>
            <person name="Matsunaga S."/>
            <person name="Kalinowski J."/>
            <person name="Takeyama H."/>
            <person name="Piel J."/>
        </authorList>
    </citation>
    <scope>NUCLEOTIDE SEQUENCE [LARGE SCALE GENOMIC DNA]</scope>
    <source>
        <strain evidence="12">TSY2</strain>
    </source>
</reference>
<dbReference type="PRINTS" id="PR00421">
    <property type="entry name" value="THIOREDOXIN"/>
</dbReference>
<keyword evidence="5 9" id="KW-0676">Redox-active center</keyword>
<dbReference type="NCBIfam" id="TIGR01068">
    <property type="entry name" value="thioredoxin"/>
    <property type="match status" value="1"/>
</dbReference>
<comment type="similarity">
    <text evidence="1 7">Belongs to the thioredoxin family.</text>
</comment>
<sequence length="113" mass="12240">MSELLTVTSENFESEVLQSELPVLVDFWAPWCGPCRVISPLVEEMAQEYEGKLTVGKLNVDDHPSIAQKYNITGIPALLFFKDGGIANTVVGAVPKGVLQDKVEQVVNPPEGG</sequence>
<dbReference type="GO" id="GO:0045454">
    <property type="term" value="P:cell redox homeostasis"/>
    <property type="evidence" value="ECO:0007669"/>
    <property type="project" value="TreeGrafter"/>
</dbReference>
<keyword evidence="2" id="KW-0813">Transport</keyword>
<feature type="active site" description="Nucleophile" evidence="8">
    <location>
        <position position="35"/>
    </location>
</feature>
<feature type="site" description="Contributes to redox potential value" evidence="8">
    <location>
        <position position="34"/>
    </location>
</feature>
<evidence type="ECO:0000313" key="11">
    <source>
        <dbReference type="EMBL" id="ETX08346.1"/>
    </source>
</evidence>
<dbReference type="PROSITE" id="PS51352">
    <property type="entry name" value="THIOREDOXIN_2"/>
    <property type="match status" value="1"/>
</dbReference>
<feature type="site" description="Deprotonates C-terminal active site Cys" evidence="8">
    <location>
        <position position="26"/>
    </location>
</feature>
<dbReference type="AlphaFoldDB" id="W4MEL3"/>
<evidence type="ECO:0000256" key="2">
    <source>
        <dbReference type="ARBA" id="ARBA00022448"/>
    </source>
</evidence>
<dbReference type="InterPro" id="IPR017937">
    <property type="entry name" value="Thioredoxin_CS"/>
</dbReference>
<dbReference type="GO" id="GO:0005829">
    <property type="term" value="C:cytosol"/>
    <property type="evidence" value="ECO:0007669"/>
    <property type="project" value="TreeGrafter"/>
</dbReference>
<dbReference type="InterPro" id="IPR005746">
    <property type="entry name" value="Thioredoxin"/>
</dbReference>
<keyword evidence="3" id="KW-0249">Electron transport</keyword>
<feature type="active site" description="Nucleophile" evidence="8">
    <location>
        <position position="32"/>
    </location>
</feature>
<feature type="site" description="Contributes to redox potential value" evidence="8">
    <location>
        <position position="33"/>
    </location>
</feature>
<evidence type="ECO:0000256" key="7">
    <source>
        <dbReference type="PIRNR" id="PIRNR000077"/>
    </source>
</evidence>
<protein>
    <recommendedName>
        <fullName evidence="6 7">Thioredoxin</fullName>
    </recommendedName>
</protein>
<comment type="caution">
    <text evidence="11">The sequence shown here is derived from an EMBL/GenBank/DDBJ whole genome shotgun (WGS) entry which is preliminary data.</text>
</comment>
<feature type="domain" description="Thioredoxin" evidence="10">
    <location>
        <begin position="1"/>
        <end position="108"/>
    </location>
</feature>
<evidence type="ECO:0000256" key="3">
    <source>
        <dbReference type="ARBA" id="ARBA00022982"/>
    </source>
</evidence>
<evidence type="ECO:0000256" key="5">
    <source>
        <dbReference type="ARBA" id="ARBA00023284"/>
    </source>
</evidence>
<gene>
    <name evidence="11" type="ORF">ETSY2_05920</name>
</gene>
<dbReference type="FunFam" id="3.40.30.10:FF:000001">
    <property type="entry name" value="Thioredoxin"/>
    <property type="match status" value="1"/>
</dbReference>
<feature type="disulfide bond" description="Redox-active" evidence="9">
    <location>
        <begin position="32"/>
        <end position="35"/>
    </location>
</feature>
<dbReference type="InterPro" id="IPR013766">
    <property type="entry name" value="Thioredoxin_domain"/>
</dbReference>
<dbReference type="PROSITE" id="PS00194">
    <property type="entry name" value="THIOREDOXIN_1"/>
    <property type="match status" value="1"/>
</dbReference>
<dbReference type="PIRSF" id="PIRSF000077">
    <property type="entry name" value="Thioredoxin"/>
    <property type="match status" value="1"/>
</dbReference>
<dbReference type="Gene3D" id="3.40.30.10">
    <property type="entry name" value="Glutaredoxin"/>
    <property type="match status" value="1"/>
</dbReference>
<dbReference type="GO" id="GO:0015035">
    <property type="term" value="F:protein-disulfide reductase activity"/>
    <property type="evidence" value="ECO:0007669"/>
    <property type="project" value="UniProtKB-UniRule"/>
</dbReference>
<keyword evidence="4 9" id="KW-1015">Disulfide bond</keyword>
<dbReference type="CDD" id="cd02947">
    <property type="entry name" value="TRX_family"/>
    <property type="match status" value="1"/>
</dbReference>
<dbReference type="PATRIC" id="fig|1429439.4.peg.1009"/>
<organism evidence="11 12">
    <name type="scientific">Candidatus Entotheonella gemina</name>
    <dbReference type="NCBI Taxonomy" id="1429439"/>
    <lineage>
        <taxon>Bacteria</taxon>
        <taxon>Pseudomonadati</taxon>
        <taxon>Nitrospinota/Tectimicrobiota group</taxon>
        <taxon>Candidatus Tectimicrobiota</taxon>
        <taxon>Candidatus Entotheonellia</taxon>
        <taxon>Candidatus Entotheonellales</taxon>
        <taxon>Candidatus Entotheonellaceae</taxon>
        <taxon>Candidatus Entotheonella</taxon>
    </lineage>
</organism>
<evidence type="ECO:0000256" key="6">
    <source>
        <dbReference type="NCBIfam" id="TIGR01068"/>
    </source>
</evidence>
<evidence type="ECO:0000256" key="9">
    <source>
        <dbReference type="PIRSR" id="PIRSR000077-4"/>
    </source>
</evidence>
<evidence type="ECO:0000313" key="12">
    <source>
        <dbReference type="Proteomes" id="UP000019140"/>
    </source>
</evidence>
<evidence type="ECO:0000259" key="10">
    <source>
        <dbReference type="PROSITE" id="PS51352"/>
    </source>
</evidence>
<dbReference type="PANTHER" id="PTHR45663">
    <property type="entry name" value="GEO12009P1"/>
    <property type="match status" value="1"/>
</dbReference>
<evidence type="ECO:0000256" key="1">
    <source>
        <dbReference type="ARBA" id="ARBA00008987"/>
    </source>
</evidence>
<proteinExistence type="inferred from homology"/>
<evidence type="ECO:0000256" key="8">
    <source>
        <dbReference type="PIRSR" id="PIRSR000077-1"/>
    </source>
</evidence>
<dbReference type="EMBL" id="AZHX01000242">
    <property type="protein sequence ID" value="ETX08346.1"/>
    <property type="molecule type" value="Genomic_DNA"/>
</dbReference>
<evidence type="ECO:0000256" key="4">
    <source>
        <dbReference type="ARBA" id="ARBA00023157"/>
    </source>
</evidence>
<dbReference type="InterPro" id="IPR036249">
    <property type="entry name" value="Thioredoxin-like_sf"/>
</dbReference>
<dbReference type="Proteomes" id="UP000019140">
    <property type="component" value="Unassembled WGS sequence"/>
</dbReference>
<name>W4MEL3_9BACT</name>
<dbReference type="PANTHER" id="PTHR45663:SF11">
    <property type="entry name" value="GEO12009P1"/>
    <property type="match status" value="1"/>
</dbReference>
<accession>W4MEL3</accession>
<dbReference type="HOGENOM" id="CLU_090389_10_2_7"/>